<dbReference type="GO" id="GO:0003723">
    <property type="term" value="F:RNA binding"/>
    <property type="evidence" value="ECO:0007669"/>
    <property type="project" value="UniProtKB-KW"/>
</dbReference>
<dbReference type="CDD" id="cd09232">
    <property type="entry name" value="Snurportin-1_C"/>
    <property type="match status" value="1"/>
</dbReference>
<evidence type="ECO:0000256" key="9">
    <source>
        <dbReference type="ARBA" id="ARBA00023242"/>
    </source>
</evidence>
<dbReference type="Proteomes" id="UP000695562">
    <property type="component" value="Unassembled WGS sequence"/>
</dbReference>
<dbReference type="AlphaFoldDB" id="A0A8J4UTR7"/>
<accession>A0A8J4UTR7</accession>
<evidence type="ECO:0000256" key="7">
    <source>
        <dbReference type="ARBA" id="ARBA00022490"/>
    </source>
</evidence>
<dbReference type="PANTHER" id="PTHR13403">
    <property type="entry name" value="SNURPORTIN1 RNUT1 PROTEIN RNA, U TRANSPORTER 1"/>
    <property type="match status" value="1"/>
</dbReference>
<reference evidence="11" key="1">
    <citation type="submission" date="2020-01" db="EMBL/GenBank/DDBJ databases">
        <title>Development of genomics and gene disruption for Polysphondylium violaceum indicates a role for the polyketide synthase stlB in stalk morphogenesis.</title>
        <authorList>
            <person name="Narita B."/>
            <person name="Kawabe Y."/>
            <person name="Kin K."/>
            <person name="Saito T."/>
            <person name="Gibbs R."/>
            <person name="Kuspa A."/>
            <person name="Muzny D."/>
            <person name="Queller D."/>
            <person name="Richards S."/>
            <person name="Strassman J."/>
            <person name="Sucgang R."/>
            <person name="Worley K."/>
            <person name="Schaap P."/>
        </authorList>
    </citation>
    <scope>NUCLEOTIDE SEQUENCE</scope>
    <source>
        <strain evidence="11">QSvi11</strain>
    </source>
</reference>
<dbReference type="InterPro" id="IPR047857">
    <property type="entry name" value="Snurportin1_C"/>
</dbReference>
<name>A0A8J4UTR7_9MYCE</name>
<comment type="caution">
    <text evidence="11">The sequence shown here is derived from an EMBL/GenBank/DDBJ whole genome shotgun (WGS) entry which is preliminary data.</text>
</comment>
<keyword evidence="8" id="KW-0694">RNA-binding</keyword>
<feature type="domain" description="Snurportin-1 m3G cap-binding" evidence="10">
    <location>
        <begin position="1"/>
        <end position="181"/>
    </location>
</feature>
<dbReference type="EMBL" id="AJWJ01001175">
    <property type="protein sequence ID" value="KAF2068143.1"/>
    <property type="molecule type" value="Genomic_DNA"/>
</dbReference>
<evidence type="ECO:0000256" key="4">
    <source>
        <dbReference type="ARBA" id="ARBA00007540"/>
    </source>
</evidence>
<comment type="similarity">
    <text evidence="4">Belongs to the snurportin family.</text>
</comment>
<protein>
    <recommendedName>
        <fullName evidence="5">Snurportin-1</fullName>
    </recommendedName>
</protein>
<dbReference type="InterPro" id="IPR017336">
    <property type="entry name" value="Snurportin-1"/>
</dbReference>
<evidence type="ECO:0000256" key="5">
    <source>
        <dbReference type="ARBA" id="ARBA00016034"/>
    </source>
</evidence>
<keyword evidence="9" id="KW-0539">Nucleus</keyword>
<keyword evidence="7" id="KW-0963">Cytoplasm</keyword>
<evidence type="ECO:0000256" key="8">
    <source>
        <dbReference type="ARBA" id="ARBA00022884"/>
    </source>
</evidence>
<dbReference type="Gene3D" id="3.30.470.30">
    <property type="entry name" value="DNA ligase/mRNA capping enzyme"/>
    <property type="match status" value="1"/>
</dbReference>
<evidence type="ECO:0000256" key="1">
    <source>
        <dbReference type="ARBA" id="ARBA00003975"/>
    </source>
</evidence>
<organism evidence="11 12">
    <name type="scientific">Polysphondylium violaceum</name>
    <dbReference type="NCBI Taxonomy" id="133409"/>
    <lineage>
        <taxon>Eukaryota</taxon>
        <taxon>Amoebozoa</taxon>
        <taxon>Evosea</taxon>
        <taxon>Eumycetozoa</taxon>
        <taxon>Dictyostelia</taxon>
        <taxon>Dictyosteliales</taxon>
        <taxon>Dictyosteliaceae</taxon>
        <taxon>Polysphondylium</taxon>
    </lineage>
</organism>
<evidence type="ECO:0000259" key="10">
    <source>
        <dbReference type="Pfam" id="PF21974"/>
    </source>
</evidence>
<comment type="function">
    <text evidence="1">Functions as an U snRNP-specific nuclear import adapter. Involved in the trimethylguanosine (m3G)-cap-dependent nuclear import of U snRNPs. Binds specifically to the terminal m3G-cap U snRNAs.</text>
</comment>
<evidence type="ECO:0000256" key="2">
    <source>
        <dbReference type="ARBA" id="ARBA00004123"/>
    </source>
</evidence>
<dbReference type="Pfam" id="PF21974">
    <property type="entry name" value="SPN1_m3Gcap_bd"/>
    <property type="match status" value="1"/>
</dbReference>
<dbReference type="SUPFAM" id="SSF56091">
    <property type="entry name" value="DNA ligase/mRNA capping enzyme, catalytic domain"/>
    <property type="match status" value="1"/>
</dbReference>
<dbReference type="OrthoDB" id="10003593at2759"/>
<dbReference type="PANTHER" id="PTHR13403:SF6">
    <property type="entry name" value="SNURPORTIN-1"/>
    <property type="match status" value="1"/>
</dbReference>
<dbReference type="GO" id="GO:0005737">
    <property type="term" value="C:cytoplasm"/>
    <property type="evidence" value="ECO:0007669"/>
    <property type="project" value="UniProtKB-SubCell"/>
</dbReference>
<comment type="subcellular location">
    <subcellularLocation>
        <location evidence="3">Cytoplasm</location>
    </subcellularLocation>
    <subcellularLocation>
        <location evidence="2">Nucleus</location>
    </subcellularLocation>
</comment>
<evidence type="ECO:0000256" key="6">
    <source>
        <dbReference type="ARBA" id="ARBA00022448"/>
    </source>
</evidence>
<evidence type="ECO:0000256" key="3">
    <source>
        <dbReference type="ARBA" id="ARBA00004496"/>
    </source>
</evidence>
<evidence type="ECO:0000313" key="11">
    <source>
        <dbReference type="EMBL" id="KAF2068143.1"/>
    </source>
</evidence>
<proteinExistence type="inferred from homology"/>
<evidence type="ECO:0000313" key="12">
    <source>
        <dbReference type="Proteomes" id="UP000695562"/>
    </source>
</evidence>
<dbReference type="GO" id="GO:0061015">
    <property type="term" value="P:snRNA import into nucleus"/>
    <property type="evidence" value="ECO:0007669"/>
    <property type="project" value="InterPro"/>
</dbReference>
<keyword evidence="12" id="KW-1185">Reference proteome</keyword>
<sequence>MVYIPSNFQDEWECVLVPNGIRCLVITNHNKTIVRSSDGQIFNTFQSMLPFGSETSREGGTTPSNQHCILDCVYDSDKQNYYVLDILSWKGYMLMDCDTEFRFFWKKTKLMETIEATKRSNQNPFPFLLPISCSTTIEDFEEILYNLNEDLSSKQCQYQPEFLLFYHKESHYEFGSTPLFTSLSIQYLEMLINNLKENDNIEEKEEELDGDEALE</sequence>
<keyword evidence="6" id="KW-0813">Transport</keyword>
<gene>
    <name evidence="11" type="ORF">CYY_010531</name>
</gene>
<dbReference type="GO" id="GO:0005634">
    <property type="term" value="C:nucleus"/>
    <property type="evidence" value="ECO:0007669"/>
    <property type="project" value="UniProtKB-SubCell"/>
</dbReference>